<sequence length="95" mass="10067">MNKKGLFIEGKLGFGNGGKGSNSDRHEAHPNSNFKTLSLLKENILFPEISTHSEREKGVGRLGSVPSSGGATWHHLAAPRTETRAFAAAAATVLV</sequence>
<dbReference type="EMBL" id="GEDG01033245">
    <property type="protein sequence ID" value="JAP10368.1"/>
    <property type="molecule type" value="Transcribed_RNA"/>
</dbReference>
<proteinExistence type="predicted"/>
<accession>A0A0V0GSK6</accession>
<evidence type="ECO:0000256" key="1">
    <source>
        <dbReference type="SAM" id="MobiDB-lite"/>
    </source>
</evidence>
<reference evidence="2" key="1">
    <citation type="submission" date="2015-12" db="EMBL/GenBank/DDBJ databases">
        <title>Gene expression during late stages of embryo sac development: a critical building block for successful pollen-pistil interactions.</title>
        <authorList>
            <person name="Liu Y."/>
            <person name="Joly V."/>
            <person name="Sabar M."/>
            <person name="Matton D.P."/>
        </authorList>
    </citation>
    <scope>NUCLEOTIDE SEQUENCE</scope>
</reference>
<evidence type="ECO:0000313" key="2">
    <source>
        <dbReference type="EMBL" id="JAP10368.1"/>
    </source>
</evidence>
<name>A0A0V0GSK6_SOLCH</name>
<dbReference type="AlphaFoldDB" id="A0A0V0GSK6"/>
<protein>
    <submittedName>
        <fullName evidence="2">Putative ovule protein</fullName>
    </submittedName>
</protein>
<feature type="region of interest" description="Disordered" evidence="1">
    <location>
        <begin position="1"/>
        <end position="33"/>
    </location>
</feature>
<feature type="region of interest" description="Disordered" evidence="1">
    <location>
        <begin position="51"/>
        <end position="73"/>
    </location>
</feature>
<organism evidence="2">
    <name type="scientific">Solanum chacoense</name>
    <name type="common">Chaco potato</name>
    <dbReference type="NCBI Taxonomy" id="4108"/>
    <lineage>
        <taxon>Eukaryota</taxon>
        <taxon>Viridiplantae</taxon>
        <taxon>Streptophyta</taxon>
        <taxon>Embryophyta</taxon>
        <taxon>Tracheophyta</taxon>
        <taxon>Spermatophyta</taxon>
        <taxon>Magnoliopsida</taxon>
        <taxon>eudicotyledons</taxon>
        <taxon>Gunneridae</taxon>
        <taxon>Pentapetalae</taxon>
        <taxon>asterids</taxon>
        <taxon>lamiids</taxon>
        <taxon>Solanales</taxon>
        <taxon>Solanaceae</taxon>
        <taxon>Solanoideae</taxon>
        <taxon>Solaneae</taxon>
        <taxon>Solanum</taxon>
    </lineage>
</organism>